<protein>
    <submittedName>
        <fullName evidence="2">Uncharacterized protein</fullName>
    </submittedName>
</protein>
<feature type="compositionally biased region" description="Acidic residues" evidence="1">
    <location>
        <begin position="68"/>
        <end position="77"/>
    </location>
</feature>
<dbReference type="AlphaFoldDB" id="A0A0E0B099"/>
<name>A0A0E0B099_9ORYZ</name>
<dbReference type="HOGENOM" id="CLU_1301397_0_0_1"/>
<organism evidence="2">
    <name type="scientific">Oryza glumipatula</name>
    <dbReference type="NCBI Taxonomy" id="40148"/>
    <lineage>
        <taxon>Eukaryota</taxon>
        <taxon>Viridiplantae</taxon>
        <taxon>Streptophyta</taxon>
        <taxon>Embryophyta</taxon>
        <taxon>Tracheophyta</taxon>
        <taxon>Spermatophyta</taxon>
        <taxon>Magnoliopsida</taxon>
        <taxon>Liliopsida</taxon>
        <taxon>Poales</taxon>
        <taxon>Poaceae</taxon>
        <taxon>BOP clade</taxon>
        <taxon>Oryzoideae</taxon>
        <taxon>Oryzeae</taxon>
        <taxon>Oryzinae</taxon>
        <taxon>Oryza</taxon>
    </lineage>
</organism>
<dbReference type="EnsemblPlants" id="OGLUM09G03110.1">
    <property type="protein sequence ID" value="OGLUM09G03110.1"/>
    <property type="gene ID" value="OGLUM09G03110"/>
</dbReference>
<keyword evidence="3" id="KW-1185">Reference proteome</keyword>
<accession>A0A0E0B099</accession>
<reference evidence="2" key="2">
    <citation type="submission" date="2018-05" db="EMBL/GenBank/DDBJ databases">
        <title>OgluRS3 (Oryza glumaepatula Reference Sequence Version 3).</title>
        <authorList>
            <person name="Zhang J."/>
            <person name="Kudrna D."/>
            <person name="Lee S."/>
            <person name="Talag J."/>
            <person name="Welchert J."/>
            <person name="Wing R.A."/>
        </authorList>
    </citation>
    <scope>NUCLEOTIDE SEQUENCE [LARGE SCALE GENOMIC DNA]</scope>
</reference>
<evidence type="ECO:0000256" key="1">
    <source>
        <dbReference type="SAM" id="MobiDB-lite"/>
    </source>
</evidence>
<evidence type="ECO:0000313" key="3">
    <source>
        <dbReference type="Proteomes" id="UP000026961"/>
    </source>
</evidence>
<reference evidence="2" key="1">
    <citation type="submission" date="2015-04" db="UniProtKB">
        <authorList>
            <consortium name="EnsemblPlants"/>
        </authorList>
    </citation>
    <scope>IDENTIFICATION</scope>
</reference>
<proteinExistence type="predicted"/>
<evidence type="ECO:0000313" key="2">
    <source>
        <dbReference type="EnsemblPlants" id="OGLUM09G03110.1"/>
    </source>
</evidence>
<feature type="compositionally biased region" description="Basic residues" evidence="1">
    <location>
        <begin position="113"/>
        <end position="122"/>
    </location>
</feature>
<feature type="compositionally biased region" description="Low complexity" evidence="1">
    <location>
        <begin position="123"/>
        <end position="136"/>
    </location>
</feature>
<feature type="region of interest" description="Disordered" evidence="1">
    <location>
        <begin position="60"/>
        <end position="137"/>
    </location>
</feature>
<dbReference type="Proteomes" id="UP000026961">
    <property type="component" value="Chromosome 9"/>
</dbReference>
<dbReference type="Gramene" id="OGLUM09G03110.1">
    <property type="protein sequence ID" value="OGLUM09G03110.1"/>
    <property type="gene ID" value="OGLUM09G03110"/>
</dbReference>
<sequence length="212" mass="22796">MWGLSQRGSHAEPYVSLCSLSPLHLFSSLLPSSSLFFSFHEQWRRRAAGLSRSMRRAAAAREVGVDVEGGEEDDDSHGEEHGDSGGEGAEMAGLSNAPTPPLNRRPVDNGGRRERRQRRTVAHGRGAAAAQDAGQRVGDDELLRSKKRYGGPVATQPTVVGEEAEGEVAGARTRSAAEEIYCNTGKPTLECSLAITHESHIEVVAILIVLLF</sequence>